<evidence type="ECO:0000313" key="2">
    <source>
        <dbReference type="EMBL" id="MCS0638234.1"/>
    </source>
</evidence>
<reference evidence="2" key="1">
    <citation type="submission" date="2022-08" db="EMBL/GenBank/DDBJ databases">
        <authorList>
            <person name="Somphong A."/>
            <person name="Phongsopitanun W."/>
        </authorList>
    </citation>
    <scope>NUCLEOTIDE SEQUENCE</scope>
    <source>
        <strain evidence="2">LP05-1</strain>
    </source>
</reference>
<organism evidence="2 3">
    <name type="scientific">Streptomyces pyxinae</name>
    <dbReference type="NCBI Taxonomy" id="2970734"/>
    <lineage>
        <taxon>Bacteria</taxon>
        <taxon>Bacillati</taxon>
        <taxon>Actinomycetota</taxon>
        <taxon>Actinomycetes</taxon>
        <taxon>Kitasatosporales</taxon>
        <taxon>Streptomycetaceae</taxon>
        <taxon>Streptomyces</taxon>
    </lineage>
</organism>
<accession>A0ABT2CLD7</accession>
<feature type="chain" id="PRO_5047175598" description="Secreted protein" evidence="1">
    <location>
        <begin position="33"/>
        <end position="100"/>
    </location>
</feature>
<dbReference type="PROSITE" id="PS51318">
    <property type="entry name" value="TAT"/>
    <property type="match status" value="1"/>
</dbReference>
<protein>
    <recommendedName>
        <fullName evidence="4">Secreted protein</fullName>
    </recommendedName>
</protein>
<evidence type="ECO:0008006" key="4">
    <source>
        <dbReference type="Google" id="ProtNLM"/>
    </source>
</evidence>
<evidence type="ECO:0000313" key="3">
    <source>
        <dbReference type="Proteomes" id="UP001431313"/>
    </source>
</evidence>
<dbReference type="RefSeq" id="WP_258789500.1">
    <property type="nucleotide sequence ID" value="NZ_JANUGQ010000020.1"/>
</dbReference>
<feature type="signal peptide" evidence="1">
    <location>
        <begin position="1"/>
        <end position="32"/>
    </location>
</feature>
<proteinExistence type="predicted"/>
<dbReference type="InterPro" id="IPR006311">
    <property type="entry name" value="TAT_signal"/>
</dbReference>
<evidence type="ECO:0000256" key="1">
    <source>
        <dbReference type="SAM" id="SignalP"/>
    </source>
</evidence>
<comment type="caution">
    <text evidence="2">The sequence shown here is derived from an EMBL/GenBank/DDBJ whole genome shotgun (WGS) entry which is preliminary data.</text>
</comment>
<keyword evidence="3" id="KW-1185">Reference proteome</keyword>
<name>A0ABT2CLD7_9ACTN</name>
<keyword evidence="1" id="KW-0732">Signal</keyword>
<dbReference type="EMBL" id="JANUGQ010000020">
    <property type="protein sequence ID" value="MCS0638234.1"/>
    <property type="molecule type" value="Genomic_DNA"/>
</dbReference>
<sequence>MSPHRMTRRRRIAVAAMAAAGLLALSATEASAAPASAPLSVTDDPLGAAVDPLGTAAGVLYTFGEPVGQVVGTAALLLWSTISQASEDASATATAAPATP</sequence>
<gene>
    <name evidence="2" type="ORF">NX801_21780</name>
</gene>
<dbReference type="Proteomes" id="UP001431313">
    <property type="component" value="Unassembled WGS sequence"/>
</dbReference>